<accession>A0ABT4YCM4</accession>
<evidence type="ECO:0000313" key="2">
    <source>
        <dbReference type="EMBL" id="MDA8486652.1"/>
    </source>
</evidence>
<gene>
    <name evidence="2" type="ORF">NNO07_26585</name>
</gene>
<dbReference type="RefSeq" id="WP_271472495.1">
    <property type="nucleotide sequence ID" value="NZ_JANEWF010000056.1"/>
</dbReference>
<comment type="caution">
    <text evidence="2">The sequence shown here is derived from an EMBL/GenBank/DDBJ whole genome shotgun (WGS) entry which is preliminary data.</text>
</comment>
<dbReference type="EMBL" id="JANEWF010000056">
    <property type="protein sequence ID" value="MDA8486652.1"/>
    <property type="molecule type" value="Genomic_DNA"/>
</dbReference>
<evidence type="ECO:0000256" key="1">
    <source>
        <dbReference type="ARBA" id="ARBA00023026"/>
    </source>
</evidence>
<organism evidence="2 3">
    <name type="scientific">Metapseudomonas resinovorans</name>
    <name type="common">Pseudomonas resinovorans</name>
    <dbReference type="NCBI Taxonomy" id="53412"/>
    <lineage>
        <taxon>Bacteria</taxon>
        <taxon>Pseudomonadati</taxon>
        <taxon>Pseudomonadota</taxon>
        <taxon>Gammaproteobacteria</taxon>
        <taxon>Pseudomonadales</taxon>
        <taxon>Pseudomonadaceae</taxon>
        <taxon>Metapseudomonas</taxon>
    </lineage>
</organism>
<keyword evidence="3" id="KW-1185">Reference proteome</keyword>
<sequence length="918" mass="101359">MGDSKPQYLSTLEADAEAIAALHEAGCVTIFDICRHTELTFVKKVPTLPSELAKELYARAQQRSQCLLSLYRAYLARNEPLMRRIAKLGIASAPAALGQALERSLGGAPDFADLFPERSEDGYADAESIQSLFSPGRYLVELYKIAVGLHTPDSPLNLNARRPDIAALVLNEENLTQEVSTLDILIDVLQQGIQSTTGISMTQLERIYYPMTLPYHDNLVQTRSALSSKSSSLQQVWAVLTDYQAQQFQPISGTETPSRQNIQTPAPAAREELLLTPATFELLAAPPASAEIIQNHYHLPTTNIADELKPSSVFLDRTGLTFNQLVAMTGQADYETTDPAALQISRFYRFGVAEAVPVANYGQFYLALHGGPGSTPLLLGPGAEEPELQLPAEDAVALADRAERLIRLQPLIELEFHQLDWLIRNANRACSPERADSPLLDQPILETLAEFMRLRGAYSLSSDAYACFIGSMNVYAPEYQTSLYEKLFTSPTEGNTLPLNVTLNFDPAVPSDERALLCGGLGVSPDELLLMAQLAFTDTTAVIMDADKFAQLYRQAMIPRMLGISFGQARLLWRMLNPQRDIAALVAGPATLEVLDVIRQTETVVQWLRDHQMALEEAFSLITDRYSDNVTPELFNFTDNIYTSLSTDPTAETYQPNAPLPNTLRQKLFRLNASVFKVKTNVMGRLIGWLDQHFTTTSAAASQAAIPYGLGDFWSDIDALFKVRVEARKNDAYLTSDIARYAHAMAQYALIAQWANLTEQDLTLIVETPGWFMGTGGEGMTLAPPPSLEVLLFISRLKEWQQRVVVPEAEAMTYFALANRTGQTAEVALTALAYIQGWDKQVTADMNANLVQEQLYADFPRSFAQVLRLEAWMQVGQQAGVGSQCIQGLYRMSLEKAEAEDSTLIQGVAEALVASLQN</sequence>
<protein>
    <submittedName>
        <fullName evidence="2">Tc toxin subunit A</fullName>
    </submittedName>
</protein>
<keyword evidence="1" id="KW-0843">Virulence</keyword>
<dbReference type="Pfam" id="PF03538">
    <property type="entry name" value="VRP1"/>
    <property type="match status" value="1"/>
</dbReference>
<dbReference type="InterPro" id="IPR018003">
    <property type="entry name" value="Insecticidal_toxin/plasmid_vir"/>
</dbReference>
<reference evidence="2 3" key="1">
    <citation type="submission" date="2022-07" db="EMBL/GenBank/DDBJ databases">
        <title>Genome Analysis of Selected Gammaproteobacteria from Nigerian Food snails.</title>
        <authorList>
            <person name="Okafor A.C."/>
        </authorList>
    </citation>
    <scope>NUCLEOTIDE SEQUENCE [LARGE SCALE GENOMIC DNA]</scope>
    <source>
        <strain evidence="2 3">Awg 2</strain>
    </source>
</reference>
<dbReference type="Proteomes" id="UP001211689">
    <property type="component" value="Unassembled WGS sequence"/>
</dbReference>
<proteinExistence type="predicted"/>
<evidence type="ECO:0000313" key="3">
    <source>
        <dbReference type="Proteomes" id="UP001211689"/>
    </source>
</evidence>
<name>A0ABT4YCM4_METRE</name>